<dbReference type="CDD" id="cd16922">
    <property type="entry name" value="HATPase_EvgS-ArcB-TorS-like"/>
    <property type="match status" value="1"/>
</dbReference>
<dbReference type="GO" id="GO:0009927">
    <property type="term" value="F:histidine phosphotransfer kinase activity"/>
    <property type="evidence" value="ECO:0007669"/>
    <property type="project" value="TreeGrafter"/>
</dbReference>
<comment type="similarity">
    <text evidence="2">In the N-terminal section; belongs to the phytochrome family.</text>
</comment>
<evidence type="ECO:0000313" key="14">
    <source>
        <dbReference type="Proteomes" id="UP000239589"/>
    </source>
</evidence>
<dbReference type="CDD" id="cd00082">
    <property type="entry name" value="HisKA"/>
    <property type="match status" value="1"/>
</dbReference>
<dbReference type="InterPro" id="IPR001789">
    <property type="entry name" value="Sig_transdc_resp-reg_receiver"/>
</dbReference>
<dbReference type="PANTHER" id="PTHR43047">
    <property type="entry name" value="TWO-COMPONENT HISTIDINE PROTEIN KINASE"/>
    <property type="match status" value="1"/>
</dbReference>
<name>A0A2S6CXW2_9CYAN</name>
<keyword evidence="10" id="KW-0175">Coiled coil</keyword>
<dbReference type="GO" id="GO:0005886">
    <property type="term" value="C:plasma membrane"/>
    <property type="evidence" value="ECO:0007669"/>
    <property type="project" value="TreeGrafter"/>
</dbReference>
<evidence type="ECO:0000256" key="1">
    <source>
        <dbReference type="ARBA" id="ARBA00000085"/>
    </source>
</evidence>
<dbReference type="Gene3D" id="3.40.50.2300">
    <property type="match status" value="1"/>
</dbReference>
<dbReference type="SUPFAM" id="SSF47384">
    <property type="entry name" value="Homodimeric domain of signal transducing histidine kinase"/>
    <property type="match status" value="1"/>
</dbReference>
<dbReference type="Pfam" id="PF00072">
    <property type="entry name" value="Response_reg"/>
    <property type="match status" value="1"/>
</dbReference>
<evidence type="ECO:0000313" key="13">
    <source>
        <dbReference type="EMBL" id="PPJ64420.1"/>
    </source>
</evidence>
<keyword evidence="14" id="KW-1185">Reference proteome</keyword>
<sequence length="430" mass="48538">MEEQLRILLLEHDETDRMMLRLSLKETDISMRIDEIKDGNQGFSALVNNHYDCVFLDYHLANTDCLTFIHKIKDSAIKVPLIILIDPGKAAMAEECIKAGASEYFIKSTLSPETIVQILRRAIRLHQYEMEIDLLNQQLQASQQQVIAQNQQLASQQQKLEILEPSKLKSLFLATISHELRTPMNAIIGFSQILLRPKFGHLGNQQFEIVEKILDNGKNLLMKINAILEFSHLEAGELELNLQLLDLEKLVNHTLLEISALAQAKNLSLIVTRNLNNTIVFNDAARLQQILTNLLTNAIKFTETGNIWVEISEIPKNRVKISVKDTGIGIADQDFQNIFAAFHQVDQGLSRKYSGTGLGLAIIDALVRIMGGKIYIESQLGIGSMFTIELPRKVSFKPDSDHPVSPDSYYHLYPVYSGNKASINYPHLQL</sequence>
<organism evidence="13 14">
    <name type="scientific">Cuspidothrix issatschenkoi CHARLIE-1</name>
    <dbReference type="NCBI Taxonomy" id="2052836"/>
    <lineage>
        <taxon>Bacteria</taxon>
        <taxon>Bacillati</taxon>
        <taxon>Cyanobacteriota</taxon>
        <taxon>Cyanophyceae</taxon>
        <taxon>Nostocales</taxon>
        <taxon>Aphanizomenonaceae</taxon>
        <taxon>Cuspidothrix</taxon>
    </lineage>
</organism>
<dbReference type="SMART" id="SM00448">
    <property type="entry name" value="REC"/>
    <property type="match status" value="1"/>
</dbReference>
<evidence type="ECO:0000256" key="8">
    <source>
        <dbReference type="ARBA" id="ARBA00074306"/>
    </source>
</evidence>
<comment type="caution">
    <text evidence="13">The sequence shown here is derived from an EMBL/GenBank/DDBJ whole genome shotgun (WGS) entry which is preliminary data.</text>
</comment>
<evidence type="ECO:0000256" key="5">
    <source>
        <dbReference type="ARBA" id="ARBA00022679"/>
    </source>
</evidence>
<evidence type="ECO:0000256" key="2">
    <source>
        <dbReference type="ARBA" id="ARBA00006402"/>
    </source>
</evidence>
<dbReference type="RefSeq" id="WP_104386718.1">
    <property type="nucleotide sequence ID" value="NZ_PGEM01000027.1"/>
</dbReference>
<dbReference type="Pfam" id="PF00512">
    <property type="entry name" value="HisKA"/>
    <property type="match status" value="1"/>
</dbReference>
<gene>
    <name evidence="13" type="ORF">CUN59_04530</name>
</gene>
<dbReference type="Proteomes" id="UP000239589">
    <property type="component" value="Unassembled WGS sequence"/>
</dbReference>
<dbReference type="PANTHER" id="PTHR43047:SF72">
    <property type="entry name" value="OSMOSENSING HISTIDINE PROTEIN KINASE SLN1"/>
    <property type="match status" value="1"/>
</dbReference>
<feature type="domain" description="Response regulatory" evidence="12">
    <location>
        <begin position="6"/>
        <end position="122"/>
    </location>
</feature>
<keyword evidence="7" id="KW-0902">Two-component regulatory system</keyword>
<dbReference type="GO" id="GO:0000155">
    <property type="term" value="F:phosphorelay sensor kinase activity"/>
    <property type="evidence" value="ECO:0007669"/>
    <property type="project" value="InterPro"/>
</dbReference>
<dbReference type="SMART" id="SM00387">
    <property type="entry name" value="HATPase_c"/>
    <property type="match status" value="1"/>
</dbReference>
<evidence type="ECO:0000256" key="10">
    <source>
        <dbReference type="SAM" id="Coils"/>
    </source>
</evidence>
<dbReference type="Pfam" id="PF02518">
    <property type="entry name" value="HATPase_c"/>
    <property type="match status" value="1"/>
</dbReference>
<protein>
    <recommendedName>
        <fullName evidence="8">Circadian input-output histidine kinase CikA</fullName>
        <ecNumber evidence="3">2.7.13.3</ecNumber>
    </recommendedName>
</protein>
<keyword evidence="4 9" id="KW-0597">Phosphoprotein</keyword>
<dbReference type="InterPro" id="IPR036097">
    <property type="entry name" value="HisK_dim/P_sf"/>
</dbReference>
<evidence type="ECO:0000259" key="11">
    <source>
        <dbReference type="PROSITE" id="PS50109"/>
    </source>
</evidence>
<feature type="coiled-coil region" evidence="10">
    <location>
        <begin position="125"/>
        <end position="159"/>
    </location>
</feature>
<reference evidence="13 14" key="1">
    <citation type="submission" date="2018-02" db="EMBL/GenBank/DDBJ databases">
        <title>Discovery of a pederin family compound in a non-symbiotic bloom-forming cyanobacterium.</title>
        <authorList>
            <person name="Kust A."/>
            <person name="Mares J."/>
            <person name="Jokela J."/>
            <person name="Urajova P."/>
            <person name="Hajek J."/>
            <person name="Saurav K."/>
            <person name="Voracova K."/>
            <person name="Fewer D.P."/>
            <person name="Haapaniemi E."/>
            <person name="Permi P."/>
            <person name="Rehakova K."/>
            <person name="Sivonen K."/>
            <person name="Hrouzek P."/>
        </authorList>
    </citation>
    <scope>NUCLEOTIDE SEQUENCE [LARGE SCALE GENOMIC DNA]</scope>
    <source>
        <strain evidence="13 14">CHARLIE-1</strain>
    </source>
</reference>
<dbReference type="InterPro" id="IPR003661">
    <property type="entry name" value="HisK_dim/P_dom"/>
</dbReference>
<dbReference type="EC" id="2.7.13.3" evidence="3"/>
<dbReference type="InterPro" id="IPR003594">
    <property type="entry name" value="HATPase_dom"/>
</dbReference>
<evidence type="ECO:0000256" key="9">
    <source>
        <dbReference type="PROSITE-ProRule" id="PRU00169"/>
    </source>
</evidence>
<evidence type="ECO:0000256" key="7">
    <source>
        <dbReference type="ARBA" id="ARBA00023012"/>
    </source>
</evidence>
<dbReference type="PROSITE" id="PS50110">
    <property type="entry name" value="RESPONSE_REGULATORY"/>
    <property type="match status" value="1"/>
</dbReference>
<dbReference type="PROSITE" id="PS50109">
    <property type="entry name" value="HIS_KIN"/>
    <property type="match status" value="1"/>
</dbReference>
<dbReference type="InterPro" id="IPR004358">
    <property type="entry name" value="Sig_transdc_His_kin-like_C"/>
</dbReference>
<dbReference type="PRINTS" id="PR00344">
    <property type="entry name" value="BCTRLSENSOR"/>
</dbReference>
<accession>A0A2S6CXW2</accession>
<dbReference type="InterPro" id="IPR005467">
    <property type="entry name" value="His_kinase_dom"/>
</dbReference>
<feature type="modified residue" description="4-aspartylphosphate" evidence="9">
    <location>
        <position position="57"/>
    </location>
</feature>
<dbReference type="InterPro" id="IPR011006">
    <property type="entry name" value="CheY-like_superfamily"/>
</dbReference>
<dbReference type="SUPFAM" id="SSF55874">
    <property type="entry name" value="ATPase domain of HSP90 chaperone/DNA topoisomerase II/histidine kinase"/>
    <property type="match status" value="1"/>
</dbReference>
<keyword evidence="6 13" id="KW-0418">Kinase</keyword>
<dbReference type="EMBL" id="PGEM01000027">
    <property type="protein sequence ID" value="PPJ64420.1"/>
    <property type="molecule type" value="Genomic_DNA"/>
</dbReference>
<evidence type="ECO:0000256" key="3">
    <source>
        <dbReference type="ARBA" id="ARBA00012438"/>
    </source>
</evidence>
<evidence type="ECO:0000256" key="4">
    <source>
        <dbReference type="ARBA" id="ARBA00022553"/>
    </source>
</evidence>
<proteinExistence type="inferred from homology"/>
<dbReference type="OrthoDB" id="568844at2"/>
<feature type="domain" description="Histidine kinase" evidence="11">
    <location>
        <begin position="175"/>
        <end position="394"/>
    </location>
</feature>
<dbReference type="InterPro" id="IPR036890">
    <property type="entry name" value="HATPase_C_sf"/>
</dbReference>
<dbReference type="Gene3D" id="1.10.287.130">
    <property type="match status" value="1"/>
</dbReference>
<dbReference type="SUPFAM" id="SSF52172">
    <property type="entry name" value="CheY-like"/>
    <property type="match status" value="1"/>
</dbReference>
<dbReference type="CDD" id="cd00156">
    <property type="entry name" value="REC"/>
    <property type="match status" value="1"/>
</dbReference>
<dbReference type="SMART" id="SM00388">
    <property type="entry name" value="HisKA"/>
    <property type="match status" value="1"/>
</dbReference>
<keyword evidence="5" id="KW-0808">Transferase</keyword>
<comment type="catalytic activity">
    <reaction evidence="1">
        <text>ATP + protein L-histidine = ADP + protein N-phospho-L-histidine.</text>
        <dbReference type="EC" id="2.7.13.3"/>
    </reaction>
</comment>
<evidence type="ECO:0000259" key="12">
    <source>
        <dbReference type="PROSITE" id="PS50110"/>
    </source>
</evidence>
<evidence type="ECO:0000256" key="6">
    <source>
        <dbReference type="ARBA" id="ARBA00022777"/>
    </source>
</evidence>
<dbReference type="Gene3D" id="3.30.565.10">
    <property type="entry name" value="Histidine kinase-like ATPase, C-terminal domain"/>
    <property type="match status" value="1"/>
</dbReference>
<dbReference type="AlphaFoldDB" id="A0A2S6CXW2"/>
<dbReference type="FunFam" id="3.30.565.10:FF:000010">
    <property type="entry name" value="Sensor histidine kinase RcsC"/>
    <property type="match status" value="1"/>
</dbReference>